<proteinExistence type="predicted"/>
<dbReference type="PATRIC" id="fig|466.6.peg.1638"/>
<dbReference type="OrthoDB" id="5643756at2"/>
<sequence length="301" mass="34813">MTTTQQTLLSKQEKNWILDRRVTRLSDNKEVQIYPMGAERYLSSALFEQNKSQYALRADIEGKHILLIPGYGNSCFLFAQAGAKSITVYDKDPVTIAWIKAFKKYFHYREHFDSKSYPSVGELLTALTRWYPPLITLPSGKFINTLFWAIHPNSLRRVYIHYMVSLVREAIQAKQQDDFELDKNIEFHAGTLNKLLMSKEKQVFDTAFVPYLLGVKNGIEKEKEIVDFIGQLATLVPKGHILVTPSRNTKDFYVTGSRYFVTTPYENLQNIPELSRYVIREDKNWFRHQGLAVFGLPSTPT</sequence>
<dbReference type="RefSeq" id="WP_058452323.1">
    <property type="nucleotide sequence ID" value="NZ_CAAAIB010000011.1"/>
</dbReference>
<evidence type="ECO:0000313" key="2">
    <source>
        <dbReference type="Proteomes" id="UP000054908"/>
    </source>
</evidence>
<keyword evidence="2" id="KW-1185">Reference proteome</keyword>
<comment type="caution">
    <text evidence="1">The sequence shown here is derived from an EMBL/GenBank/DDBJ whole genome shotgun (WGS) entry which is preliminary data.</text>
</comment>
<dbReference type="Proteomes" id="UP000054908">
    <property type="component" value="Unassembled WGS sequence"/>
</dbReference>
<gene>
    <name evidence="1" type="ORF">Lmac_1555</name>
</gene>
<accession>A0A0W0W1C0</accession>
<protein>
    <submittedName>
        <fullName evidence="1">ABC transporter permease</fullName>
    </submittedName>
</protein>
<evidence type="ECO:0000313" key="1">
    <source>
        <dbReference type="EMBL" id="KTD26187.1"/>
    </source>
</evidence>
<name>A0A0W0W1C0_9GAMM</name>
<reference evidence="1 2" key="1">
    <citation type="submission" date="2015-11" db="EMBL/GenBank/DDBJ databases">
        <title>Genomic analysis of 38 Legionella species identifies large and diverse effector repertoires.</title>
        <authorList>
            <person name="Burstein D."/>
            <person name="Amaro F."/>
            <person name="Zusman T."/>
            <person name="Lifshitz Z."/>
            <person name="Cohen O."/>
            <person name="Gilbert J.A."/>
            <person name="Pupko T."/>
            <person name="Shuman H.A."/>
            <person name="Segal G."/>
        </authorList>
    </citation>
    <scope>NUCLEOTIDE SEQUENCE [LARGE SCALE GENOMIC DNA]</scope>
    <source>
        <strain evidence="1 2">PX-1-G2-E2</strain>
    </source>
</reference>
<dbReference type="AlphaFoldDB" id="A0A0W0W1C0"/>
<organism evidence="1 2">
    <name type="scientific">Legionella maceachernii</name>
    <dbReference type="NCBI Taxonomy" id="466"/>
    <lineage>
        <taxon>Bacteria</taxon>
        <taxon>Pseudomonadati</taxon>
        <taxon>Pseudomonadota</taxon>
        <taxon>Gammaproteobacteria</taxon>
        <taxon>Legionellales</taxon>
        <taxon>Legionellaceae</taxon>
        <taxon>Legionella</taxon>
    </lineage>
</organism>
<dbReference type="EMBL" id="LNYL01000041">
    <property type="protein sequence ID" value="KTD26187.1"/>
    <property type="molecule type" value="Genomic_DNA"/>
</dbReference>